<dbReference type="AlphaFoldDB" id="A0A6J2U133"/>
<evidence type="ECO:0000256" key="1">
    <source>
        <dbReference type="SAM" id="Phobius"/>
    </source>
</evidence>
<dbReference type="InterPro" id="IPR036728">
    <property type="entry name" value="PBP_GOBP_sf"/>
</dbReference>
<dbReference type="Pfam" id="PF01395">
    <property type="entry name" value="PBP_GOBP"/>
    <property type="match status" value="1"/>
</dbReference>
<accession>A0A6J2U133</accession>
<evidence type="ECO:0000313" key="3">
    <source>
        <dbReference type="RefSeq" id="XP_030381610.1"/>
    </source>
</evidence>
<dbReference type="Proteomes" id="UP000504634">
    <property type="component" value="Unplaced"/>
</dbReference>
<dbReference type="InterPro" id="IPR006170">
    <property type="entry name" value="PBP/GOBP"/>
</dbReference>
<dbReference type="SUPFAM" id="SSF47565">
    <property type="entry name" value="Insect pheromone/odorant-binding proteins"/>
    <property type="match status" value="1"/>
</dbReference>
<dbReference type="CDD" id="cd23992">
    <property type="entry name" value="PBP_GOBP"/>
    <property type="match status" value="1"/>
</dbReference>
<keyword evidence="1" id="KW-1133">Transmembrane helix</keyword>
<dbReference type="SMART" id="SM00708">
    <property type="entry name" value="PhBP"/>
    <property type="match status" value="1"/>
</dbReference>
<dbReference type="OrthoDB" id="7370359at2759"/>
<organism evidence="2 3">
    <name type="scientific">Drosophila lebanonensis</name>
    <name type="common">Fruit fly</name>
    <name type="synonym">Scaptodrosophila lebanonensis</name>
    <dbReference type="NCBI Taxonomy" id="7225"/>
    <lineage>
        <taxon>Eukaryota</taxon>
        <taxon>Metazoa</taxon>
        <taxon>Ecdysozoa</taxon>
        <taxon>Arthropoda</taxon>
        <taxon>Hexapoda</taxon>
        <taxon>Insecta</taxon>
        <taxon>Pterygota</taxon>
        <taxon>Neoptera</taxon>
        <taxon>Endopterygota</taxon>
        <taxon>Diptera</taxon>
        <taxon>Brachycera</taxon>
        <taxon>Muscomorpha</taxon>
        <taxon>Ephydroidea</taxon>
        <taxon>Drosophilidae</taxon>
        <taxon>Scaptodrosophila</taxon>
    </lineage>
</organism>
<dbReference type="Gene3D" id="1.10.238.20">
    <property type="entry name" value="Pheromone/general odorant binding protein domain"/>
    <property type="match status" value="1"/>
</dbReference>
<proteinExistence type="predicted"/>
<protein>
    <submittedName>
        <fullName evidence="3">Uncharacterized protein LOC115629305</fullName>
    </submittedName>
</protein>
<feature type="transmembrane region" description="Helical" evidence="1">
    <location>
        <begin position="6"/>
        <end position="26"/>
    </location>
</feature>
<evidence type="ECO:0000313" key="2">
    <source>
        <dbReference type="Proteomes" id="UP000504634"/>
    </source>
</evidence>
<dbReference type="GO" id="GO:0005549">
    <property type="term" value="F:odorant binding"/>
    <property type="evidence" value="ECO:0007669"/>
    <property type="project" value="InterPro"/>
</dbReference>
<reference evidence="3" key="1">
    <citation type="submission" date="2025-08" db="UniProtKB">
        <authorList>
            <consortium name="RefSeq"/>
        </authorList>
    </citation>
    <scope>IDENTIFICATION</scope>
    <source>
        <strain evidence="3">11010-0011.00</strain>
        <tissue evidence="3">Whole body</tissue>
    </source>
</reference>
<keyword evidence="2" id="KW-1185">Reference proteome</keyword>
<dbReference type="GeneID" id="115629305"/>
<gene>
    <name evidence="3" type="primary">LOC115629305</name>
</gene>
<dbReference type="RefSeq" id="XP_030381610.1">
    <property type="nucleotide sequence ID" value="XM_030525750.1"/>
</dbReference>
<keyword evidence="1" id="KW-0472">Membrane</keyword>
<name>A0A6J2U133_DROLE</name>
<dbReference type="CTD" id="33038"/>
<keyword evidence="1" id="KW-0812">Transmembrane</keyword>
<sequence length="168" mass="19073">MANTSPSQHISTGALMVVVSVLGIIFSDSSIIGIRADEDVEETMTIDEVVEIVEPFAKGCDQQPEREHIIEMIENREDAKMETKCFRHCLLKQFEVMPEGQMQFDEDNTVDMMNTMFPDKKDHARRITQTCNQENAGALDKCEAAHGISMCMLREMRQAGYKIPEIKQ</sequence>